<dbReference type="AlphaFoldDB" id="A0A9W8XQH9"/>
<dbReference type="Proteomes" id="UP001140513">
    <property type="component" value="Unassembled WGS sequence"/>
</dbReference>
<organism evidence="3 4">
    <name type="scientific">Didymosphaeria variabile</name>
    <dbReference type="NCBI Taxonomy" id="1932322"/>
    <lineage>
        <taxon>Eukaryota</taxon>
        <taxon>Fungi</taxon>
        <taxon>Dikarya</taxon>
        <taxon>Ascomycota</taxon>
        <taxon>Pezizomycotina</taxon>
        <taxon>Dothideomycetes</taxon>
        <taxon>Pleosporomycetidae</taxon>
        <taxon>Pleosporales</taxon>
        <taxon>Massarineae</taxon>
        <taxon>Didymosphaeriaceae</taxon>
        <taxon>Didymosphaeria</taxon>
    </lineage>
</organism>
<dbReference type="InterPro" id="IPR000639">
    <property type="entry name" value="Epox_hydrolase-like"/>
</dbReference>
<reference evidence="3" key="1">
    <citation type="submission" date="2022-10" db="EMBL/GenBank/DDBJ databases">
        <title>Tapping the CABI collections for fungal endophytes: first genome assemblies for Collariella, Neodidymelliopsis, Ascochyta clinopodiicola, Didymella pomorum, Didymosphaeria variabile, Neocosmospora piperis and Neocucurbitaria cava.</title>
        <authorList>
            <person name="Hill R."/>
        </authorList>
    </citation>
    <scope>NUCLEOTIDE SEQUENCE</scope>
    <source>
        <strain evidence="3">IMI 356815</strain>
    </source>
</reference>
<evidence type="ECO:0000313" key="4">
    <source>
        <dbReference type="Proteomes" id="UP001140513"/>
    </source>
</evidence>
<protein>
    <recommendedName>
        <fullName evidence="2">AB hydrolase-1 domain-containing protein</fullName>
    </recommendedName>
</protein>
<dbReference type="RefSeq" id="XP_056072541.1">
    <property type="nucleotide sequence ID" value="XM_056212233.1"/>
</dbReference>
<name>A0A9W8XQH9_9PLEO</name>
<dbReference type="GO" id="GO:0016787">
    <property type="term" value="F:hydrolase activity"/>
    <property type="evidence" value="ECO:0007669"/>
    <property type="project" value="UniProtKB-KW"/>
</dbReference>
<dbReference type="InterPro" id="IPR029058">
    <property type="entry name" value="AB_hydrolase_fold"/>
</dbReference>
<dbReference type="PANTHER" id="PTHR43798">
    <property type="entry name" value="MONOACYLGLYCEROL LIPASE"/>
    <property type="match status" value="1"/>
</dbReference>
<keyword evidence="4" id="KW-1185">Reference proteome</keyword>
<dbReference type="InterPro" id="IPR050266">
    <property type="entry name" value="AB_hydrolase_sf"/>
</dbReference>
<dbReference type="SUPFAM" id="SSF53474">
    <property type="entry name" value="alpha/beta-Hydrolases"/>
    <property type="match status" value="1"/>
</dbReference>
<evidence type="ECO:0000313" key="3">
    <source>
        <dbReference type="EMBL" id="KAJ4355415.1"/>
    </source>
</evidence>
<feature type="domain" description="AB hydrolase-1" evidence="2">
    <location>
        <begin position="38"/>
        <end position="275"/>
    </location>
</feature>
<comment type="caution">
    <text evidence="3">The sequence shown here is derived from an EMBL/GenBank/DDBJ whole genome shotgun (WGS) entry which is preliminary data.</text>
</comment>
<dbReference type="InterPro" id="IPR000073">
    <property type="entry name" value="AB_hydrolase_1"/>
</dbReference>
<dbReference type="PRINTS" id="PR00412">
    <property type="entry name" value="EPOXHYDRLASE"/>
</dbReference>
<evidence type="ECO:0000256" key="1">
    <source>
        <dbReference type="ARBA" id="ARBA00022801"/>
    </source>
</evidence>
<proteinExistence type="predicted"/>
<gene>
    <name evidence="3" type="ORF">N0V89_003431</name>
</gene>
<dbReference type="Pfam" id="PF12697">
    <property type="entry name" value="Abhydrolase_6"/>
    <property type="match status" value="1"/>
</dbReference>
<sequence length="284" mass="30941">MQMAFSRKQLINLHPDVDINAVICQPAGLDEPQSRPTVIFLHYWGGSARTWSLVTPYISAKYQTIALDFRGWGTSTGPDSASAYSVTALASDVEAIIRALHLSKVVLVGLSMGAKVAQLVASRWHSDEAGSQATALLGLVLISPAPPTPLQLPPQMREQQIHAYENRESATFVAKNVLTASFQERDLPEFVVDDMIRGIKWAREAWPAYAMGEDVSGEIGRIAVPVLVLAAERDLVEPIERVREEVCRRIEGAELRILAGSGHLSPLDVPGAVAENVVRFLDGL</sequence>
<dbReference type="OrthoDB" id="2498029at2759"/>
<evidence type="ECO:0000259" key="2">
    <source>
        <dbReference type="Pfam" id="PF12697"/>
    </source>
</evidence>
<dbReference type="EMBL" id="JAPEUX010000003">
    <property type="protein sequence ID" value="KAJ4355415.1"/>
    <property type="molecule type" value="Genomic_DNA"/>
</dbReference>
<dbReference type="GeneID" id="80906961"/>
<dbReference type="GO" id="GO:0016020">
    <property type="term" value="C:membrane"/>
    <property type="evidence" value="ECO:0007669"/>
    <property type="project" value="TreeGrafter"/>
</dbReference>
<keyword evidence="1" id="KW-0378">Hydrolase</keyword>
<accession>A0A9W8XQH9</accession>
<dbReference type="Gene3D" id="3.40.50.1820">
    <property type="entry name" value="alpha/beta hydrolase"/>
    <property type="match status" value="1"/>
</dbReference>
<dbReference type="PANTHER" id="PTHR43798:SF31">
    <property type="entry name" value="AB HYDROLASE SUPERFAMILY PROTEIN YCLE"/>
    <property type="match status" value="1"/>
</dbReference>